<evidence type="ECO:0000313" key="4">
    <source>
        <dbReference type="Proteomes" id="UP000800092"/>
    </source>
</evidence>
<evidence type="ECO:0000256" key="2">
    <source>
        <dbReference type="SAM" id="SignalP"/>
    </source>
</evidence>
<keyword evidence="4" id="KW-1185">Reference proteome</keyword>
<proteinExistence type="predicted"/>
<feature type="signal peptide" evidence="2">
    <location>
        <begin position="1"/>
        <end position="19"/>
    </location>
</feature>
<feature type="compositionally biased region" description="Acidic residues" evidence="1">
    <location>
        <begin position="354"/>
        <end position="375"/>
    </location>
</feature>
<dbReference type="EMBL" id="ML991802">
    <property type="protein sequence ID" value="KAF2233912.1"/>
    <property type="molecule type" value="Genomic_DNA"/>
</dbReference>
<feature type="compositionally biased region" description="Pro residues" evidence="1">
    <location>
        <begin position="411"/>
        <end position="446"/>
    </location>
</feature>
<feature type="region of interest" description="Disordered" evidence="1">
    <location>
        <begin position="78"/>
        <end position="122"/>
    </location>
</feature>
<feature type="compositionally biased region" description="Acidic residues" evidence="1">
    <location>
        <begin position="324"/>
        <end position="335"/>
    </location>
</feature>
<evidence type="ECO:0000256" key="1">
    <source>
        <dbReference type="SAM" id="MobiDB-lite"/>
    </source>
</evidence>
<evidence type="ECO:0000313" key="3">
    <source>
        <dbReference type="EMBL" id="KAF2233912.1"/>
    </source>
</evidence>
<feature type="region of interest" description="Disordered" evidence="1">
    <location>
        <begin position="21"/>
        <end position="50"/>
    </location>
</feature>
<feature type="compositionally biased region" description="Polar residues" evidence="1">
    <location>
        <begin position="21"/>
        <end position="44"/>
    </location>
</feature>
<dbReference type="Proteomes" id="UP000800092">
    <property type="component" value="Unassembled WGS sequence"/>
</dbReference>
<feature type="region of interest" description="Disordered" evidence="1">
    <location>
        <begin position="285"/>
        <end position="462"/>
    </location>
</feature>
<gene>
    <name evidence="3" type="ORF">EV356DRAFT_515831</name>
</gene>
<feature type="compositionally biased region" description="Basic and acidic residues" evidence="1">
    <location>
        <begin position="285"/>
        <end position="306"/>
    </location>
</feature>
<dbReference type="AlphaFoldDB" id="A0A6A6H7D8"/>
<feature type="region of interest" description="Disordered" evidence="1">
    <location>
        <begin position="179"/>
        <end position="201"/>
    </location>
</feature>
<organism evidence="3 4">
    <name type="scientific">Viridothelium virens</name>
    <name type="common">Speckled blister lichen</name>
    <name type="synonym">Trypethelium virens</name>
    <dbReference type="NCBI Taxonomy" id="1048519"/>
    <lineage>
        <taxon>Eukaryota</taxon>
        <taxon>Fungi</taxon>
        <taxon>Dikarya</taxon>
        <taxon>Ascomycota</taxon>
        <taxon>Pezizomycotina</taxon>
        <taxon>Dothideomycetes</taxon>
        <taxon>Dothideomycetes incertae sedis</taxon>
        <taxon>Trypetheliales</taxon>
        <taxon>Trypetheliaceae</taxon>
        <taxon>Viridothelium</taxon>
    </lineage>
</organism>
<keyword evidence="2" id="KW-0732">Signal</keyword>
<name>A0A6A6H7D8_VIRVR</name>
<protein>
    <submittedName>
        <fullName evidence="3">Uncharacterized protein</fullName>
    </submittedName>
</protein>
<accession>A0A6A6H7D8</accession>
<sequence length="462" mass="51784">MKLKLGVLALGLCVAQVAASSNATPQKKNPQGVKSQGQNANNGSLVRASPQDVRTTLDTLTAFALAVSQFQQSVNISRAQGHKSGSAKGQKKGKSDSCVIGGSKSPSKSRKTGKERRDLEKRGRYFRAGDAVQYQCPYYTFGSRQYVPAFTDAINAIVKDRPFKSRASSSLGTSLTFPLPLENTGSKPRSHRYEKNPDVPPGCRGINGDNYAFLYQFPIIRTKTGEIKRWKDGKKPTNDVVIVATNQYIRWGKRTYKNAQYDYEDRKIDIEPYAVACGVLTREPRDDKETYDRPWQDCEPITEGHYDFPPSGPHEQGDVVPYDPEPEPLPEEDYYPDPRYQNRGFRESDYPPEYYDELEPDDDGDDYDDYDDDYYDDRSPSPEYEDYYEDTGYMPEHCSYGSPNNYVPRGNPYPPGPPSQPVYPPPPPRGAPPPRGGPPRGDPPPGMSKAAMRYTPGNVQAY</sequence>
<feature type="chain" id="PRO_5025350239" evidence="2">
    <location>
        <begin position="20"/>
        <end position="462"/>
    </location>
</feature>
<reference evidence="3" key="1">
    <citation type="journal article" date="2020" name="Stud. Mycol.">
        <title>101 Dothideomycetes genomes: a test case for predicting lifestyles and emergence of pathogens.</title>
        <authorList>
            <person name="Haridas S."/>
            <person name="Albert R."/>
            <person name="Binder M."/>
            <person name="Bloem J."/>
            <person name="Labutti K."/>
            <person name="Salamov A."/>
            <person name="Andreopoulos B."/>
            <person name="Baker S."/>
            <person name="Barry K."/>
            <person name="Bills G."/>
            <person name="Bluhm B."/>
            <person name="Cannon C."/>
            <person name="Castanera R."/>
            <person name="Culley D."/>
            <person name="Daum C."/>
            <person name="Ezra D."/>
            <person name="Gonzalez J."/>
            <person name="Henrissat B."/>
            <person name="Kuo A."/>
            <person name="Liang C."/>
            <person name="Lipzen A."/>
            <person name="Lutzoni F."/>
            <person name="Magnuson J."/>
            <person name="Mondo S."/>
            <person name="Nolan M."/>
            <person name="Ohm R."/>
            <person name="Pangilinan J."/>
            <person name="Park H.-J."/>
            <person name="Ramirez L."/>
            <person name="Alfaro M."/>
            <person name="Sun H."/>
            <person name="Tritt A."/>
            <person name="Yoshinaga Y."/>
            <person name="Zwiers L.-H."/>
            <person name="Turgeon B."/>
            <person name="Goodwin S."/>
            <person name="Spatafora J."/>
            <person name="Crous P."/>
            <person name="Grigoriev I."/>
        </authorList>
    </citation>
    <scope>NUCLEOTIDE SEQUENCE</scope>
    <source>
        <strain evidence="3">Tuck. ex Michener</strain>
    </source>
</reference>